<accession>A0A345SU88</accession>
<keyword evidence="2" id="KW-1185">Reference proteome</keyword>
<protein>
    <submittedName>
        <fullName evidence="1">Uncharacterized protein</fullName>
    </submittedName>
</protein>
<gene>
    <name evidence="1" type="ORF">C7M71_007400</name>
</gene>
<name>A0A345SU88_9ACTN</name>
<evidence type="ECO:0000313" key="1">
    <source>
        <dbReference type="EMBL" id="AXI77293.1"/>
    </source>
</evidence>
<reference evidence="2" key="1">
    <citation type="submission" date="2018-07" db="EMBL/GenBank/DDBJ databases">
        <title>Streptacidiphilus bronchialis DSM 106435 chromosome.</title>
        <authorList>
            <person name="Batra D."/>
            <person name="Gulvik C.A."/>
        </authorList>
    </citation>
    <scope>NUCLEOTIDE SEQUENCE [LARGE SCALE GENOMIC DNA]</scope>
    <source>
        <strain evidence="2">DSM 106435</strain>
    </source>
</reference>
<sequence>MRPATAITLLGAVAIHCPPAADPPAMFPRAAAAAQASAQGLALCFAADAPRGIVDFFTGMERGER</sequence>
<dbReference type="AlphaFoldDB" id="A0A345SU88"/>
<evidence type="ECO:0000313" key="2">
    <source>
        <dbReference type="Proteomes" id="UP000249340"/>
    </source>
</evidence>
<dbReference type="KEGG" id="stri:C7M71_007400"/>
<proteinExistence type="predicted"/>
<dbReference type="Proteomes" id="UP000249340">
    <property type="component" value="Chromosome"/>
</dbReference>
<dbReference type="EMBL" id="CP031264">
    <property type="protein sequence ID" value="AXI77293.1"/>
    <property type="molecule type" value="Genomic_DNA"/>
</dbReference>
<organism evidence="1 2">
    <name type="scientific">Peterkaempfera bronchialis</name>
    <dbReference type="NCBI Taxonomy" id="2126346"/>
    <lineage>
        <taxon>Bacteria</taxon>
        <taxon>Bacillati</taxon>
        <taxon>Actinomycetota</taxon>
        <taxon>Actinomycetes</taxon>
        <taxon>Kitasatosporales</taxon>
        <taxon>Streptomycetaceae</taxon>
        <taxon>Peterkaempfera</taxon>
    </lineage>
</organism>